<dbReference type="EMBL" id="JAIWYP010000002">
    <property type="protein sequence ID" value="KAH3872036.1"/>
    <property type="molecule type" value="Genomic_DNA"/>
</dbReference>
<accession>A0A9D4MBJ0</accession>
<sequence length="248" mass="29671">MAELQKELERKKQEHDSFMTQIETEKKKIKKLAEEKEELINRIEELEKRNIGFQDEFSVLKDEFKTLKAERDEISQQITDAKQKESKQNMMYIEELRKELTENKPRIETLLLKSEALKSKNESLFRANDSKKEEMMEIQKEVGGIEAELQLEKLRYQQLKKEWDEEKKKIEFVLVSKRKSKHKNAMGSFKEENDSEEEHVLNVVEAAKIEQETLKTRELELKRRVSQLETDKQEFFAPVRICLLKIKH</sequence>
<evidence type="ECO:0000313" key="4">
    <source>
        <dbReference type="Proteomes" id="UP000828390"/>
    </source>
</evidence>
<evidence type="ECO:0000256" key="2">
    <source>
        <dbReference type="SAM" id="MobiDB-lite"/>
    </source>
</evidence>
<evidence type="ECO:0000313" key="3">
    <source>
        <dbReference type="EMBL" id="KAH3872036.1"/>
    </source>
</evidence>
<gene>
    <name evidence="3" type="ORF">DPMN_035249</name>
</gene>
<name>A0A9D4MBJ0_DREPO</name>
<reference evidence="3" key="1">
    <citation type="journal article" date="2019" name="bioRxiv">
        <title>The Genome of the Zebra Mussel, Dreissena polymorpha: A Resource for Invasive Species Research.</title>
        <authorList>
            <person name="McCartney M.A."/>
            <person name="Auch B."/>
            <person name="Kono T."/>
            <person name="Mallez S."/>
            <person name="Zhang Y."/>
            <person name="Obille A."/>
            <person name="Becker A."/>
            <person name="Abrahante J.E."/>
            <person name="Garbe J."/>
            <person name="Badalamenti J.P."/>
            <person name="Herman A."/>
            <person name="Mangelson H."/>
            <person name="Liachko I."/>
            <person name="Sullivan S."/>
            <person name="Sone E.D."/>
            <person name="Koren S."/>
            <person name="Silverstein K.A.T."/>
            <person name="Beckman K.B."/>
            <person name="Gohl D.M."/>
        </authorList>
    </citation>
    <scope>NUCLEOTIDE SEQUENCE</scope>
    <source>
        <strain evidence="3">Duluth1</strain>
        <tissue evidence="3">Whole animal</tissue>
    </source>
</reference>
<keyword evidence="4" id="KW-1185">Reference proteome</keyword>
<dbReference type="Gene3D" id="6.10.250.3110">
    <property type="match status" value="1"/>
</dbReference>
<keyword evidence="1" id="KW-0175">Coiled coil</keyword>
<evidence type="ECO:0000256" key="1">
    <source>
        <dbReference type="SAM" id="Coils"/>
    </source>
</evidence>
<protein>
    <submittedName>
        <fullName evidence="3">Uncharacterized protein</fullName>
    </submittedName>
</protein>
<feature type="coiled-coil region" evidence="1">
    <location>
        <begin position="121"/>
        <end position="169"/>
    </location>
</feature>
<organism evidence="3 4">
    <name type="scientific">Dreissena polymorpha</name>
    <name type="common">Zebra mussel</name>
    <name type="synonym">Mytilus polymorpha</name>
    <dbReference type="NCBI Taxonomy" id="45954"/>
    <lineage>
        <taxon>Eukaryota</taxon>
        <taxon>Metazoa</taxon>
        <taxon>Spiralia</taxon>
        <taxon>Lophotrochozoa</taxon>
        <taxon>Mollusca</taxon>
        <taxon>Bivalvia</taxon>
        <taxon>Autobranchia</taxon>
        <taxon>Heteroconchia</taxon>
        <taxon>Euheterodonta</taxon>
        <taxon>Imparidentia</taxon>
        <taxon>Neoheterodontei</taxon>
        <taxon>Myida</taxon>
        <taxon>Dreissenoidea</taxon>
        <taxon>Dreissenidae</taxon>
        <taxon>Dreissena</taxon>
    </lineage>
</organism>
<dbReference type="Proteomes" id="UP000828390">
    <property type="component" value="Unassembled WGS sequence"/>
</dbReference>
<comment type="caution">
    <text evidence="3">The sequence shown here is derived from an EMBL/GenBank/DDBJ whole genome shotgun (WGS) entry which is preliminary data.</text>
</comment>
<reference evidence="3" key="2">
    <citation type="submission" date="2020-11" db="EMBL/GenBank/DDBJ databases">
        <authorList>
            <person name="McCartney M.A."/>
            <person name="Auch B."/>
            <person name="Kono T."/>
            <person name="Mallez S."/>
            <person name="Becker A."/>
            <person name="Gohl D.M."/>
            <person name="Silverstein K.A.T."/>
            <person name="Koren S."/>
            <person name="Bechman K.B."/>
            <person name="Herman A."/>
            <person name="Abrahante J.E."/>
            <person name="Garbe J."/>
        </authorList>
    </citation>
    <scope>NUCLEOTIDE SEQUENCE</scope>
    <source>
        <strain evidence="3">Duluth1</strain>
        <tissue evidence="3">Whole animal</tissue>
    </source>
</reference>
<dbReference type="AlphaFoldDB" id="A0A9D4MBJ0"/>
<proteinExistence type="predicted"/>
<feature type="region of interest" description="Disordered" evidence="2">
    <location>
        <begin position="1"/>
        <end position="20"/>
    </location>
</feature>